<dbReference type="AlphaFoldDB" id="A0A382TIE0"/>
<reference evidence="1" key="1">
    <citation type="submission" date="2018-05" db="EMBL/GenBank/DDBJ databases">
        <authorList>
            <person name="Lanie J.A."/>
            <person name="Ng W.-L."/>
            <person name="Kazmierczak K.M."/>
            <person name="Andrzejewski T.M."/>
            <person name="Davidsen T.M."/>
            <person name="Wayne K.J."/>
            <person name="Tettelin H."/>
            <person name="Glass J.I."/>
            <person name="Rusch D."/>
            <person name="Podicherti R."/>
            <person name="Tsui H.-C.T."/>
            <person name="Winkler M.E."/>
        </authorList>
    </citation>
    <scope>NUCLEOTIDE SEQUENCE</scope>
</reference>
<feature type="non-terminal residue" evidence="1">
    <location>
        <position position="71"/>
    </location>
</feature>
<protein>
    <submittedName>
        <fullName evidence="1">Uncharacterized protein</fullName>
    </submittedName>
</protein>
<dbReference type="EMBL" id="UINC01136867">
    <property type="protein sequence ID" value="SVD21889.1"/>
    <property type="molecule type" value="Genomic_DNA"/>
</dbReference>
<name>A0A382TIE0_9ZZZZ</name>
<organism evidence="1">
    <name type="scientific">marine metagenome</name>
    <dbReference type="NCBI Taxonomy" id="408172"/>
    <lineage>
        <taxon>unclassified sequences</taxon>
        <taxon>metagenomes</taxon>
        <taxon>ecological metagenomes</taxon>
    </lineage>
</organism>
<dbReference type="PROSITE" id="PS51257">
    <property type="entry name" value="PROKAR_LIPOPROTEIN"/>
    <property type="match status" value="1"/>
</dbReference>
<proteinExistence type="predicted"/>
<sequence length="71" mass="8010">MERNILMRIVVTILLCTFLIITGCAGKKGIQNIDYELEFEKGKKALSKKKYIRAQNHFNTVVIGASHTELG</sequence>
<evidence type="ECO:0000313" key="1">
    <source>
        <dbReference type="EMBL" id="SVD21889.1"/>
    </source>
</evidence>
<gene>
    <name evidence="1" type="ORF">METZ01_LOCUS374743</name>
</gene>
<accession>A0A382TIE0</accession>